<dbReference type="GO" id="GO:0032259">
    <property type="term" value="P:methylation"/>
    <property type="evidence" value="ECO:0007669"/>
    <property type="project" value="UniProtKB-KW"/>
</dbReference>
<dbReference type="GO" id="GO:0008168">
    <property type="term" value="F:methyltransferase activity"/>
    <property type="evidence" value="ECO:0007669"/>
    <property type="project" value="UniProtKB-KW"/>
</dbReference>
<dbReference type="AlphaFoldDB" id="A0A090QLW1"/>
<keyword evidence="1" id="KW-0808">Transferase</keyword>
<keyword evidence="2" id="KW-1185">Reference proteome</keyword>
<gene>
    <name evidence="1" type="ORF">JCM19294_1994</name>
</gene>
<dbReference type="eggNOG" id="COG2227">
    <property type="taxonomic scope" value="Bacteria"/>
</dbReference>
<dbReference type="EMBL" id="BBML01000002">
    <property type="protein sequence ID" value="GAK96481.1"/>
    <property type="molecule type" value="Genomic_DNA"/>
</dbReference>
<dbReference type="InterPro" id="IPR029063">
    <property type="entry name" value="SAM-dependent_MTases_sf"/>
</dbReference>
<protein>
    <submittedName>
        <fullName evidence="1">Methyltransferase type 12</fullName>
    </submittedName>
</protein>
<keyword evidence="1" id="KW-0489">Methyltransferase</keyword>
<dbReference type="PANTHER" id="PTHR43861">
    <property type="entry name" value="TRANS-ACONITATE 2-METHYLTRANSFERASE-RELATED"/>
    <property type="match status" value="1"/>
</dbReference>
<dbReference type="Proteomes" id="UP000029221">
    <property type="component" value="Unassembled WGS sequence"/>
</dbReference>
<comment type="caution">
    <text evidence="1">The sequence shown here is derived from an EMBL/GenBank/DDBJ whole genome shotgun (WGS) entry which is preliminary data.</text>
</comment>
<sequence length="198" mass="22614">MGYNRKTIINRYVKKSSKVLEIGSGIGLVGYYLTNIAKISRYTGIEIDEQSHLKAIQLGVNSQNGDFRMMSAIDGAFDIVMMWEVLEHIQEIEELFTLVNDKLNKGGLFIASVPNYNKRKNFKTPEDELFQSGPPIHLNFFTKESLSNTLTRNGFEILRLKEKKFPYFNKSLNYITSSLKSLVGNYHGSTLYVVARKL</sequence>
<dbReference type="SUPFAM" id="SSF53335">
    <property type="entry name" value="S-adenosyl-L-methionine-dependent methyltransferases"/>
    <property type="match status" value="1"/>
</dbReference>
<reference evidence="1" key="1">
    <citation type="journal article" date="2014" name="Genome Announc.">
        <title>Draft Genome Sequences of Marine Flavobacterium Nonlabens Strains NR17, NR24, NR27, NR32, NR33, and Ara13.</title>
        <authorList>
            <person name="Nakanishi M."/>
            <person name="Meirelles P."/>
            <person name="Suzuki R."/>
            <person name="Takatani N."/>
            <person name="Mino S."/>
            <person name="Suda W."/>
            <person name="Oshima K."/>
            <person name="Hattori M."/>
            <person name="Ohkuma M."/>
            <person name="Hosokawa M."/>
            <person name="Miyashita K."/>
            <person name="Thompson F.L."/>
            <person name="Niwa A."/>
            <person name="Sawabe T."/>
            <person name="Sawabe T."/>
        </authorList>
    </citation>
    <scope>NUCLEOTIDE SEQUENCE [LARGE SCALE GENOMIC DNA]</scope>
    <source>
        <strain evidence="1">JCM 19294</strain>
    </source>
</reference>
<evidence type="ECO:0000313" key="2">
    <source>
        <dbReference type="Proteomes" id="UP000029221"/>
    </source>
</evidence>
<organism evidence="1 2">
    <name type="scientific">Nonlabens tegetincola</name>
    <dbReference type="NCBI Taxonomy" id="323273"/>
    <lineage>
        <taxon>Bacteria</taxon>
        <taxon>Pseudomonadati</taxon>
        <taxon>Bacteroidota</taxon>
        <taxon>Flavobacteriia</taxon>
        <taxon>Flavobacteriales</taxon>
        <taxon>Flavobacteriaceae</taxon>
        <taxon>Nonlabens</taxon>
    </lineage>
</organism>
<name>A0A090QLW1_9FLAO</name>
<dbReference type="CDD" id="cd02440">
    <property type="entry name" value="AdoMet_MTases"/>
    <property type="match status" value="1"/>
</dbReference>
<accession>A0A090QLW1</accession>
<proteinExistence type="predicted"/>
<dbReference type="Gene3D" id="3.40.50.150">
    <property type="entry name" value="Vaccinia Virus protein VP39"/>
    <property type="match status" value="1"/>
</dbReference>
<evidence type="ECO:0000313" key="1">
    <source>
        <dbReference type="EMBL" id="GAK96481.1"/>
    </source>
</evidence>
<dbReference type="Pfam" id="PF13489">
    <property type="entry name" value="Methyltransf_23"/>
    <property type="match status" value="1"/>
</dbReference>